<evidence type="ECO:0000313" key="2">
    <source>
        <dbReference type="Proteomes" id="UP001070352"/>
    </source>
</evidence>
<accession>A0A9Q4DQ40</accession>
<dbReference type="Proteomes" id="UP001070352">
    <property type="component" value="Unassembled WGS sequence"/>
</dbReference>
<dbReference type="RefSeq" id="WP_003222461.1">
    <property type="nucleotide sequence ID" value="NZ_CBCRWV010000002.1"/>
</dbReference>
<reference evidence="1" key="1">
    <citation type="submission" date="2022-02" db="EMBL/GenBank/DDBJ databases">
        <title>Crop Bioprotection Bacillus Genome Sequencing.</title>
        <authorList>
            <person name="Dunlap C."/>
        </authorList>
    </citation>
    <scope>NUCLEOTIDE SEQUENCE</scope>
    <source>
        <strain evidence="1">M18B4</strain>
    </source>
</reference>
<gene>
    <name evidence="1" type="ORF">MOC45_16020</name>
</gene>
<proteinExistence type="predicted"/>
<name>A0A9Q4DQ40_BACSC</name>
<protein>
    <submittedName>
        <fullName evidence="1">2-hydroxycarboxylate transporter family protein</fullName>
    </submittedName>
</protein>
<evidence type="ECO:0000313" key="1">
    <source>
        <dbReference type="EMBL" id="MCY8122080.1"/>
    </source>
</evidence>
<comment type="caution">
    <text evidence="1">The sequence shown here is derived from an EMBL/GenBank/DDBJ whole genome shotgun (WGS) entry which is preliminary data.</text>
</comment>
<dbReference type="EMBL" id="JALANJ010000025">
    <property type="protein sequence ID" value="MCY8122080.1"/>
    <property type="molecule type" value="Genomic_DNA"/>
</dbReference>
<dbReference type="AlphaFoldDB" id="A0A9Q4DQ40"/>
<organism evidence="1 2">
    <name type="scientific">Bacillus spizizenii</name>
    <name type="common">Bacillus subtilis subsp. spizizenii</name>
    <dbReference type="NCBI Taxonomy" id="96241"/>
    <lineage>
        <taxon>Bacteria</taxon>
        <taxon>Bacillati</taxon>
        <taxon>Bacillota</taxon>
        <taxon>Bacilli</taxon>
        <taxon>Bacillales</taxon>
        <taxon>Bacillaceae</taxon>
        <taxon>Bacillus</taxon>
    </lineage>
</organism>
<sequence length="48" mass="5362">MYPTKLRLSMPAIQVRAERGTSSILSAAEGLKLIAFAQLSTRRRSDNR</sequence>